<dbReference type="InterPro" id="IPR007376">
    <property type="entry name" value="dsDNA_mimic_put"/>
</dbReference>
<proteinExistence type="predicted"/>
<dbReference type="SUPFAM" id="SSF102816">
    <property type="entry name" value="Putative dsDNA mimic"/>
    <property type="match status" value="1"/>
</dbReference>
<protein>
    <submittedName>
        <fullName evidence="1">DsDNA-mimic protein</fullName>
    </submittedName>
</protein>
<organism evidence="1 2">
    <name type="scientific">Aeromonas lusitana</name>
    <dbReference type="NCBI Taxonomy" id="931529"/>
    <lineage>
        <taxon>Bacteria</taxon>
        <taxon>Pseudomonadati</taxon>
        <taxon>Pseudomonadota</taxon>
        <taxon>Gammaproteobacteria</taxon>
        <taxon>Aeromonadales</taxon>
        <taxon>Aeromonadaceae</taxon>
        <taxon>Aeromonas</taxon>
    </lineage>
</organism>
<accession>A0A2M8HE10</accession>
<dbReference type="Pfam" id="PF04269">
    <property type="entry name" value="DUF440"/>
    <property type="match status" value="1"/>
</dbReference>
<keyword evidence="2" id="KW-1185">Reference proteome</keyword>
<evidence type="ECO:0000313" key="2">
    <source>
        <dbReference type="Proteomes" id="UP000232060"/>
    </source>
</evidence>
<dbReference type="AlphaFoldDB" id="A0A2M8HE10"/>
<dbReference type="NCBIfam" id="NF003469">
    <property type="entry name" value="PRK05094.1"/>
    <property type="match status" value="1"/>
</dbReference>
<dbReference type="EMBL" id="PGCP01000003">
    <property type="protein sequence ID" value="PJC94803.1"/>
    <property type="molecule type" value="Genomic_DNA"/>
</dbReference>
<dbReference type="Proteomes" id="UP000232060">
    <property type="component" value="Unassembled WGS sequence"/>
</dbReference>
<dbReference type="RefSeq" id="WP_100858396.1">
    <property type="nucleotide sequence ID" value="NZ_PGCP01000003.1"/>
</dbReference>
<comment type="caution">
    <text evidence="1">The sequence shown here is derived from an EMBL/GenBank/DDBJ whole genome shotgun (WGS) entry which is preliminary data.</text>
</comment>
<gene>
    <name evidence="1" type="ORF">CUC44_02340</name>
</gene>
<sequence length="107" mass="12717">MEQRSPDQLVEWAYDQFLEQAADMLAPEQIVDITLEFEQRGAVEATLPNADWSRELGVPVDMERWAEVWVGLLDHQEEFEVIYATFLLPRDRTEHEVHVRWHRQQQA</sequence>
<dbReference type="InterPro" id="IPR036763">
    <property type="entry name" value="Put_dsDNA_mimic_sf"/>
</dbReference>
<dbReference type="OrthoDB" id="5677388at2"/>
<name>A0A2M8HE10_9GAMM</name>
<dbReference type="Gene3D" id="3.10.450.140">
    <property type="entry name" value="dsDNA mimic, putative"/>
    <property type="match status" value="1"/>
</dbReference>
<evidence type="ECO:0000313" key="1">
    <source>
        <dbReference type="EMBL" id="PJC94803.1"/>
    </source>
</evidence>
<reference evidence="1 2" key="1">
    <citation type="submission" date="2017-11" db="EMBL/GenBank/DDBJ databases">
        <title>Draft genome sequence of environmental isolate Aeromonas lusitania sp. nov. MDC 2473.</title>
        <authorList>
            <person name="Colston S.M."/>
            <person name="Navarro A."/>
            <person name="Martinez-Murcia A.J."/>
            <person name="Graf J."/>
        </authorList>
    </citation>
    <scope>NUCLEOTIDE SEQUENCE [LARGE SCALE GENOMIC DNA]</scope>
    <source>
        <strain evidence="1 2">MDC 2473</strain>
    </source>
</reference>